<feature type="site" description="Important for catalytic activity, responsible for pKa modulation of the active site Glu and correct orientation of both the proton donor and substrate" evidence="6">
    <location>
        <position position="159"/>
    </location>
</feature>
<evidence type="ECO:0000256" key="8">
    <source>
        <dbReference type="SAM" id="SignalP"/>
    </source>
</evidence>
<evidence type="ECO:0000256" key="3">
    <source>
        <dbReference type="ARBA" id="ARBA00022801"/>
    </source>
</evidence>
<dbReference type="InterPro" id="IPR052176">
    <property type="entry name" value="Glycosyl_Hydrlase_43_Enz"/>
</dbReference>
<keyword evidence="2" id="KW-0624">Polysaccharide degradation</keyword>
<dbReference type="PANTHER" id="PTHR43772">
    <property type="entry name" value="ENDO-1,4-BETA-XYLANASE"/>
    <property type="match status" value="1"/>
</dbReference>
<dbReference type="Proteomes" id="UP000316714">
    <property type="component" value="Unassembled WGS sequence"/>
</dbReference>
<comment type="similarity">
    <text evidence="1 7">Belongs to the glycosyl hydrolase 43 family.</text>
</comment>
<dbReference type="GO" id="GO:0045493">
    <property type="term" value="P:xylan catabolic process"/>
    <property type="evidence" value="ECO:0007669"/>
    <property type="project" value="UniProtKB-KW"/>
</dbReference>
<sequence length="349" mass="38578" precursor="true">MNSHGPSTLSVAILTLASVSALSQAQEPRYLTKGIYTADPSAHVFGGRLYFYPSHDIESGVEQNDNGDHFDMRDYHVFSMDSVDGPVTDHGVALDVKDVPWAERQMWAPDCAEKDGRYYLYFPAKDPEGVFRIGVAVGDRPEGPFKANPKPIEGSYSIDPAVFNDGGEYYLYFGGIWGGQLQQYRDNQRIVSDRAPVPSEPTPGTPALCAKVAKLAPSMTEFAEPPRDVVIVDSQGKPLDAGDHDRRFFEAAWVHKHDGRYYFSYSTGDTHRICYATGDSPYGPFTYQGVVLTPVLGWTTHHSIVQHEGKWHLFHHDSVPSGGQTHLRSVKVSPLRHGPDGKIQTIKGG</sequence>
<accession>A0A5C5VF77</accession>
<evidence type="ECO:0000313" key="9">
    <source>
        <dbReference type="EMBL" id="TWT36345.1"/>
    </source>
</evidence>
<feature type="chain" id="PRO_5022692585" evidence="8">
    <location>
        <begin position="26"/>
        <end position="349"/>
    </location>
</feature>
<gene>
    <name evidence="9" type="primary">xsa_2</name>
    <name evidence="9" type="ORF">KOR34_12500</name>
</gene>
<dbReference type="InterPro" id="IPR006710">
    <property type="entry name" value="Glyco_hydro_43"/>
</dbReference>
<dbReference type="InterPro" id="IPR023296">
    <property type="entry name" value="Glyco_hydro_beta-prop_sf"/>
</dbReference>
<organism evidence="9 10">
    <name type="scientific">Posidoniimonas corsicana</name>
    <dbReference type="NCBI Taxonomy" id="1938618"/>
    <lineage>
        <taxon>Bacteria</taxon>
        <taxon>Pseudomonadati</taxon>
        <taxon>Planctomycetota</taxon>
        <taxon>Planctomycetia</taxon>
        <taxon>Pirellulales</taxon>
        <taxon>Lacipirellulaceae</taxon>
        <taxon>Posidoniimonas</taxon>
    </lineage>
</organism>
<evidence type="ECO:0000256" key="4">
    <source>
        <dbReference type="ARBA" id="ARBA00023277"/>
    </source>
</evidence>
<evidence type="ECO:0000313" key="10">
    <source>
        <dbReference type="Proteomes" id="UP000316714"/>
    </source>
</evidence>
<evidence type="ECO:0000256" key="1">
    <source>
        <dbReference type="ARBA" id="ARBA00009865"/>
    </source>
</evidence>
<keyword evidence="10" id="KW-1185">Reference proteome</keyword>
<evidence type="ECO:0000256" key="6">
    <source>
        <dbReference type="PIRSR" id="PIRSR606710-2"/>
    </source>
</evidence>
<protein>
    <submittedName>
        <fullName evidence="9">Xylosidase/arabinosidase</fullName>
    </submittedName>
</protein>
<keyword evidence="4" id="KW-0119">Carbohydrate metabolism</keyword>
<evidence type="ECO:0000256" key="2">
    <source>
        <dbReference type="ARBA" id="ARBA00022651"/>
    </source>
</evidence>
<keyword evidence="3 7" id="KW-0378">Hydrolase</keyword>
<name>A0A5C5VF77_9BACT</name>
<dbReference type="Pfam" id="PF04616">
    <property type="entry name" value="Glyco_hydro_43"/>
    <property type="match status" value="1"/>
</dbReference>
<dbReference type="PANTHER" id="PTHR43772:SF2">
    <property type="entry name" value="PUTATIVE (AFU_ORTHOLOGUE AFUA_2G04480)-RELATED"/>
    <property type="match status" value="1"/>
</dbReference>
<dbReference type="GO" id="GO:0004553">
    <property type="term" value="F:hydrolase activity, hydrolyzing O-glycosyl compounds"/>
    <property type="evidence" value="ECO:0007669"/>
    <property type="project" value="InterPro"/>
</dbReference>
<proteinExistence type="inferred from homology"/>
<keyword evidence="8" id="KW-0732">Signal</keyword>
<evidence type="ECO:0000256" key="5">
    <source>
        <dbReference type="ARBA" id="ARBA00023295"/>
    </source>
</evidence>
<dbReference type="Gene3D" id="2.115.10.20">
    <property type="entry name" value="Glycosyl hydrolase domain, family 43"/>
    <property type="match status" value="1"/>
</dbReference>
<dbReference type="SUPFAM" id="SSF75005">
    <property type="entry name" value="Arabinanase/levansucrase/invertase"/>
    <property type="match status" value="1"/>
</dbReference>
<dbReference type="AlphaFoldDB" id="A0A5C5VF77"/>
<keyword evidence="2" id="KW-0858">Xylan degradation</keyword>
<comment type="caution">
    <text evidence="9">The sequence shown here is derived from an EMBL/GenBank/DDBJ whole genome shotgun (WGS) entry which is preliminary data.</text>
</comment>
<feature type="signal peptide" evidence="8">
    <location>
        <begin position="1"/>
        <end position="25"/>
    </location>
</feature>
<keyword evidence="5 7" id="KW-0326">Glycosidase</keyword>
<reference evidence="9 10" key="1">
    <citation type="submission" date="2019-02" db="EMBL/GenBank/DDBJ databases">
        <title>Deep-cultivation of Planctomycetes and their phenomic and genomic characterization uncovers novel biology.</title>
        <authorList>
            <person name="Wiegand S."/>
            <person name="Jogler M."/>
            <person name="Boedeker C."/>
            <person name="Pinto D."/>
            <person name="Vollmers J."/>
            <person name="Rivas-Marin E."/>
            <person name="Kohn T."/>
            <person name="Peeters S.H."/>
            <person name="Heuer A."/>
            <person name="Rast P."/>
            <person name="Oberbeckmann S."/>
            <person name="Bunk B."/>
            <person name="Jeske O."/>
            <person name="Meyerdierks A."/>
            <person name="Storesund J.E."/>
            <person name="Kallscheuer N."/>
            <person name="Luecker S."/>
            <person name="Lage O.M."/>
            <person name="Pohl T."/>
            <person name="Merkel B.J."/>
            <person name="Hornburger P."/>
            <person name="Mueller R.-W."/>
            <person name="Bruemmer F."/>
            <person name="Labrenz M."/>
            <person name="Spormann A.M."/>
            <person name="Op Den Camp H."/>
            <person name="Overmann J."/>
            <person name="Amann R."/>
            <person name="Jetten M.S.M."/>
            <person name="Mascher T."/>
            <person name="Medema M.H."/>
            <person name="Devos D.P."/>
            <person name="Kaster A.-K."/>
            <person name="Ovreas L."/>
            <person name="Rohde M."/>
            <person name="Galperin M.Y."/>
            <person name="Jogler C."/>
        </authorList>
    </citation>
    <scope>NUCLEOTIDE SEQUENCE [LARGE SCALE GENOMIC DNA]</scope>
    <source>
        <strain evidence="9 10">KOR34</strain>
    </source>
</reference>
<dbReference type="CDD" id="cd18619">
    <property type="entry name" value="GH43_CoXyl43_like"/>
    <property type="match status" value="1"/>
</dbReference>
<dbReference type="OrthoDB" id="9801455at2"/>
<dbReference type="EMBL" id="SIHJ01000001">
    <property type="protein sequence ID" value="TWT36345.1"/>
    <property type="molecule type" value="Genomic_DNA"/>
</dbReference>
<dbReference type="RefSeq" id="WP_146563176.1">
    <property type="nucleotide sequence ID" value="NZ_SIHJ01000001.1"/>
</dbReference>
<evidence type="ECO:0000256" key="7">
    <source>
        <dbReference type="RuleBase" id="RU361187"/>
    </source>
</evidence>